<sequence>MVYFHKRLLVLVSGLSISATSLIAASKSAPSRPHFYNPCHRNCHEFAIGQSQRCAGLYPRSDPTARPTYFRCLCTDFVEFENSFDSCVRLGEGNFGACKYPQDVFDREGRWCDHYV</sequence>
<organism evidence="2 3">
    <name type="scientific">Microbotryum saponariae</name>
    <dbReference type="NCBI Taxonomy" id="289078"/>
    <lineage>
        <taxon>Eukaryota</taxon>
        <taxon>Fungi</taxon>
        <taxon>Dikarya</taxon>
        <taxon>Basidiomycota</taxon>
        <taxon>Pucciniomycotina</taxon>
        <taxon>Microbotryomycetes</taxon>
        <taxon>Microbotryales</taxon>
        <taxon>Microbotryaceae</taxon>
        <taxon>Microbotryum</taxon>
    </lineage>
</organism>
<dbReference type="Proteomes" id="UP000249723">
    <property type="component" value="Unassembled WGS sequence"/>
</dbReference>
<dbReference type="AlphaFoldDB" id="A0A2X0NES3"/>
<gene>
    <name evidence="2" type="ORF">BZ3500_MVSOF-1268-A1-R1_CHR11-3G03588</name>
</gene>
<name>A0A2X0NES3_9BASI</name>
<evidence type="ECO:0000256" key="1">
    <source>
        <dbReference type="SAM" id="SignalP"/>
    </source>
</evidence>
<protein>
    <submittedName>
        <fullName evidence="2">BZ3500_MvSof-1268-A1-R1_Chr11-3g03588 protein</fullName>
    </submittedName>
</protein>
<feature type="signal peptide" evidence="1">
    <location>
        <begin position="1"/>
        <end position="20"/>
    </location>
</feature>
<accession>A0A2X0NES3</accession>
<reference evidence="3" key="1">
    <citation type="submission" date="2016-10" db="EMBL/GenBank/DDBJ databases">
        <authorList>
            <person name="Jeantristanb JTB J.-T."/>
            <person name="Ricardo R."/>
        </authorList>
    </citation>
    <scope>NUCLEOTIDE SEQUENCE [LARGE SCALE GENOMIC DNA]</scope>
</reference>
<evidence type="ECO:0000313" key="2">
    <source>
        <dbReference type="EMBL" id="SCZ95079.1"/>
    </source>
</evidence>
<keyword evidence="3" id="KW-1185">Reference proteome</keyword>
<feature type="chain" id="PRO_5030060448" evidence="1">
    <location>
        <begin position="21"/>
        <end position="116"/>
    </location>
</feature>
<evidence type="ECO:0000313" key="3">
    <source>
        <dbReference type="Proteomes" id="UP000249723"/>
    </source>
</evidence>
<keyword evidence="1" id="KW-0732">Signal</keyword>
<dbReference type="EMBL" id="FMWP01000060">
    <property type="protein sequence ID" value="SCZ95079.1"/>
    <property type="molecule type" value="Genomic_DNA"/>
</dbReference>
<proteinExistence type="predicted"/>